<organism evidence="1 2">
    <name type="scientific">Waltera intestinalis</name>
    <dbReference type="NCBI Taxonomy" id="2606635"/>
    <lineage>
        <taxon>Bacteria</taxon>
        <taxon>Bacillati</taxon>
        <taxon>Bacillota</taxon>
        <taxon>Clostridia</taxon>
        <taxon>Lachnospirales</taxon>
        <taxon>Lachnospiraceae</taxon>
        <taxon>Waltera</taxon>
    </lineage>
</organism>
<accession>A0A6L5YHX5</accession>
<dbReference type="Gene3D" id="3.40.50.300">
    <property type="entry name" value="P-loop containing nucleotide triphosphate hydrolases"/>
    <property type="match status" value="1"/>
</dbReference>
<protein>
    <submittedName>
        <fullName evidence="1">Cytidylate kinase-like family protein</fullName>
    </submittedName>
</protein>
<evidence type="ECO:0000313" key="1">
    <source>
        <dbReference type="EMBL" id="MST57976.1"/>
    </source>
</evidence>
<comment type="caution">
    <text evidence="1">The sequence shown here is derived from an EMBL/GenBank/DDBJ whole genome shotgun (WGS) entry which is preliminary data.</text>
</comment>
<dbReference type="EMBL" id="VUMU01000006">
    <property type="protein sequence ID" value="MST57976.1"/>
    <property type="molecule type" value="Genomic_DNA"/>
</dbReference>
<sequence>MSEQLIISVSREYGSGGHEIAQKLAEYYKLPMYDHNLLDEVAASMNVSSKELAEFDEKRRNKFLYRSVMGMNSSPADNVARMQFDYIKKKAEAGESFVIVGRCSEIVLKDNPNLISIFILGDREAKIERVMRIYKLDARHAEERMIEKDRRRKSYHNSHCKVKWGDSRNYDLSINSSRLGVEETVESLKNYIDARIAHK</sequence>
<gene>
    <name evidence="1" type="ORF">FYJ59_06920</name>
</gene>
<keyword evidence="2" id="KW-1185">Reference proteome</keyword>
<dbReference type="AlphaFoldDB" id="A0A6L5YHX5"/>
<dbReference type="Pfam" id="PF13189">
    <property type="entry name" value="Cytidylate_kin2"/>
    <property type="match status" value="1"/>
</dbReference>
<proteinExistence type="predicted"/>
<evidence type="ECO:0000313" key="2">
    <source>
        <dbReference type="Proteomes" id="UP000476055"/>
    </source>
</evidence>
<name>A0A6L5YHX5_9FIRM</name>
<dbReference type="Proteomes" id="UP000476055">
    <property type="component" value="Unassembled WGS sequence"/>
</dbReference>
<dbReference type="RefSeq" id="WP_154496094.1">
    <property type="nucleotide sequence ID" value="NZ_VUMU01000006.1"/>
</dbReference>
<dbReference type="GO" id="GO:0016301">
    <property type="term" value="F:kinase activity"/>
    <property type="evidence" value="ECO:0007669"/>
    <property type="project" value="UniProtKB-KW"/>
</dbReference>
<keyword evidence="1" id="KW-0418">Kinase</keyword>
<reference evidence="1 2" key="1">
    <citation type="submission" date="2019-08" db="EMBL/GenBank/DDBJ databases">
        <title>In-depth cultivation of the pig gut microbiome towards novel bacterial diversity and tailored functional studies.</title>
        <authorList>
            <person name="Wylensek D."/>
            <person name="Hitch T.C.A."/>
            <person name="Clavel T."/>
        </authorList>
    </citation>
    <scope>NUCLEOTIDE SEQUENCE [LARGE SCALE GENOMIC DNA]</scope>
    <source>
        <strain evidence="1 2">WCA3-601-WT-6H</strain>
    </source>
</reference>
<dbReference type="SUPFAM" id="SSF52540">
    <property type="entry name" value="P-loop containing nucleoside triphosphate hydrolases"/>
    <property type="match status" value="1"/>
</dbReference>
<keyword evidence="1" id="KW-0808">Transferase</keyword>
<dbReference type="InterPro" id="IPR027417">
    <property type="entry name" value="P-loop_NTPase"/>
</dbReference>